<keyword evidence="2" id="KW-1133">Transmembrane helix</keyword>
<proteinExistence type="predicted"/>
<dbReference type="EMBL" id="UOEC01000031">
    <property type="protein sequence ID" value="VAV87572.1"/>
    <property type="molecule type" value="Genomic_DNA"/>
</dbReference>
<feature type="region of interest" description="Disordered" evidence="1">
    <location>
        <begin position="1"/>
        <end position="40"/>
    </location>
</feature>
<evidence type="ECO:0000256" key="2">
    <source>
        <dbReference type="SAM" id="Phobius"/>
    </source>
</evidence>
<evidence type="ECO:0000313" key="3">
    <source>
        <dbReference type="EMBL" id="VAV87572.1"/>
    </source>
</evidence>
<name>A0A3B0R4X8_9ZZZZ</name>
<organism evidence="3">
    <name type="scientific">hydrothermal vent metagenome</name>
    <dbReference type="NCBI Taxonomy" id="652676"/>
    <lineage>
        <taxon>unclassified sequences</taxon>
        <taxon>metagenomes</taxon>
        <taxon>ecological metagenomes</taxon>
    </lineage>
</organism>
<protein>
    <submittedName>
        <fullName evidence="3">Uncharacterized protein</fullName>
    </submittedName>
</protein>
<feature type="compositionally biased region" description="Basic and acidic residues" evidence="1">
    <location>
        <begin position="1"/>
        <end position="11"/>
    </location>
</feature>
<evidence type="ECO:0000256" key="1">
    <source>
        <dbReference type="SAM" id="MobiDB-lite"/>
    </source>
</evidence>
<reference evidence="3" key="1">
    <citation type="submission" date="2018-06" db="EMBL/GenBank/DDBJ databases">
        <authorList>
            <person name="Zhirakovskaya E."/>
        </authorList>
    </citation>
    <scope>NUCLEOTIDE SEQUENCE</scope>
</reference>
<accession>A0A3B0R4X8</accession>
<keyword evidence="2" id="KW-0472">Membrane</keyword>
<gene>
    <name evidence="3" type="ORF">MNBD_ALPHA08-1402</name>
</gene>
<keyword evidence="2" id="KW-0812">Transmembrane</keyword>
<sequence>MKKQDQDDQVRRAKAALTRVEQQSEKILGAGSNRSDDNENDPIDYWGKRIGRAIGYIIVIILIWQLSTTYFFK</sequence>
<dbReference type="AlphaFoldDB" id="A0A3B0R4X8"/>
<feature type="transmembrane region" description="Helical" evidence="2">
    <location>
        <begin position="53"/>
        <end position="72"/>
    </location>
</feature>